<reference evidence="1 2" key="1">
    <citation type="journal article" date="2014" name="Int. J. Syst. Evol. Microbiol.">
        <title>Complete genome sequence of Corynebacterium casei LMG S-19264T (=DSM 44701T), isolated from a smear-ripened cheese.</title>
        <authorList>
            <consortium name="US DOE Joint Genome Institute (JGI-PGF)"/>
            <person name="Walter F."/>
            <person name="Albersmeier A."/>
            <person name="Kalinowski J."/>
            <person name="Ruckert C."/>
        </authorList>
    </citation>
    <scope>NUCLEOTIDE SEQUENCE [LARGE SCALE GENOMIC DNA]</scope>
    <source>
        <strain evidence="1 2">CGMCC 4.7111</strain>
    </source>
</reference>
<organism evidence="1 2">
    <name type="scientific">Streptomyces albiflavescens</name>
    <dbReference type="NCBI Taxonomy" id="1623582"/>
    <lineage>
        <taxon>Bacteria</taxon>
        <taxon>Bacillati</taxon>
        <taxon>Actinomycetota</taxon>
        <taxon>Actinomycetes</taxon>
        <taxon>Kitasatosporales</taxon>
        <taxon>Streptomycetaceae</taxon>
        <taxon>Streptomyces</taxon>
    </lineage>
</organism>
<dbReference type="AlphaFoldDB" id="A0A917XRB1"/>
<gene>
    <name evidence="1" type="ORF">GCM10011579_004660</name>
</gene>
<protein>
    <submittedName>
        <fullName evidence="1">Uncharacterized protein</fullName>
    </submittedName>
</protein>
<proteinExistence type="predicted"/>
<keyword evidence="2" id="KW-1185">Reference proteome</keyword>
<sequence length="106" mass="11224">MLAEVAAGVIVEAVTATARWLRRASASTGGRGQALLRWFDTCQLVPARGHGPARPVEEFLRCDDGQAVVHELLAARLTDAPESVIAGLREAYVSCARGVAIALVDQ</sequence>
<evidence type="ECO:0000313" key="2">
    <source>
        <dbReference type="Proteomes" id="UP000600365"/>
    </source>
</evidence>
<evidence type="ECO:0000313" key="1">
    <source>
        <dbReference type="EMBL" id="GGN50162.1"/>
    </source>
</evidence>
<name>A0A917XRB1_9ACTN</name>
<dbReference type="EMBL" id="BMMM01000001">
    <property type="protein sequence ID" value="GGN50162.1"/>
    <property type="molecule type" value="Genomic_DNA"/>
</dbReference>
<dbReference type="RefSeq" id="WP_189184096.1">
    <property type="nucleotide sequence ID" value="NZ_BMMM01000001.1"/>
</dbReference>
<comment type="caution">
    <text evidence="1">The sequence shown here is derived from an EMBL/GenBank/DDBJ whole genome shotgun (WGS) entry which is preliminary data.</text>
</comment>
<dbReference type="Proteomes" id="UP000600365">
    <property type="component" value="Unassembled WGS sequence"/>
</dbReference>
<accession>A0A917XRB1</accession>